<name>A0A0G1UB07_9BACT</name>
<dbReference type="InterPro" id="IPR033469">
    <property type="entry name" value="CYTH-like_dom_sf"/>
</dbReference>
<protein>
    <recommendedName>
        <fullName evidence="1">CYTH domain-containing protein</fullName>
    </recommendedName>
</protein>
<dbReference type="InterPro" id="IPR023577">
    <property type="entry name" value="CYTH_domain"/>
</dbReference>
<accession>A0A0G1UB07</accession>
<dbReference type="PANTHER" id="PTHR21028:SF2">
    <property type="entry name" value="CYTH DOMAIN-CONTAINING PROTEIN"/>
    <property type="match status" value="1"/>
</dbReference>
<dbReference type="CDD" id="cd07890">
    <property type="entry name" value="CYTH-like_AC_IV-like"/>
    <property type="match status" value="1"/>
</dbReference>
<evidence type="ECO:0000259" key="1">
    <source>
        <dbReference type="PROSITE" id="PS51707"/>
    </source>
</evidence>
<dbReference type="PROSITE" id="PS51707">
    <property type="entry name" value="CYTH"/>
    <property type="match status" value="1"/>
</dbReference>
<dbReference type="NCBIfam" id="TIGR00318">
    <property type="entry name" value="cyaB"/>
    <property type="match status" value="1"/>
</dbReference>
<proteinExistence type="predicted"/>
<dbReference type="EMBL" id="LCPF01000002">
    <property type="protein sequence ID" value="KKU91292.1"/>
    <property type="molecule type" value="Genomic_DNA"/>
</dbReference>
<evidence type="ECO:0000313" key="3">
    <source>
        <dbReference type="Proteomes" id="UP000034956"/>
    </source>
</evidence>
<evidence type="ECO:0000313" key="2">
    <source>
        <dbReference type="EMBL" id="KKU91292.1"/>
    </source>
</evidence>
<dbReference type="AlphaFoldDB" id="A0A0G1UB07"/>
<gene>
    <name evidence="2" type="ORF">UY23_C0002G0031</name>
</gene>
<dbReference type="Pfam" id="PF01928">
    <property type="entry name" value="CYTH"/>
    <property type="match status" value="1"/>
</dbReference>
<dbReference type="PANTHER" id="PTHR21028">
    <property type="entry name" value="SI:CH211-156B7.4"/>
    <property type="match status" value="1"/>
</dbReference>
<comment type="caution">
    <text evidence="2">The sequence shown here is derived from an EMBL/GenBank/DDBJ whole genome shotgun (WGS) entry which is preliminary data.</text>
</comment>
<feature type="domain" description="CYTH" evidence="1">
    <location>
        <begin position="4"/>
        <end position="183"/>
    </location>
</feature>
<sequence>MAKDTEIELQTKVERLAPLLAFLEKEGKFESDNHQRDEYFTPVHRDFLAPRPIEEWFRLRDSNGKYSINYKKWHFDGEGRGLYADEHETKIENPEAMRKILATLDFKPVIVVDKERKIWRYKDYEISVDSVKNLGDFVEIEYYGDSHHSNHKEIMDGMISFLKGLGCGTLEINHSGYPALLLGRAERIDKI</sequence>
<dbReference type="Proteomes" id="UP000034956">
    <property type="component" value="Unassembled WGS sequence"/>
</dbReference>
<reference evidence="2 3" key="1">
    <citation type="journal article" date="2015" name="Nature">
        <title>rRNA introns, odd ribosomes, and small enigmatic genomes across a large radiation of phyla.</title>
        <authorList>
            <person name="Brown C.T."/>
            <person name="Hug L.A."/>
            <person name="Thomas B.C."/>
            <person name="Sharon I."/>
            <person name="Castelle C.J."/>
            <person name="Singh A."/>
            <person name="Wilkins M.J."/>
            <person name="Williams K.H."/>
            <person name="Banfield J.F."/>
        </authorList>
    </citation>
    <scope>NUCLEOTIDE SEQUENCE [LARGE SCALE GENOMIC DNA]</scope>
</reference>
<dbReference type="SUPFAM" id="SSF55154">
    <property type="entry name" value="CYTH-like phosphatases"/>
    <property type="match status" value="1"/>
</dbReference>
<dbReference type="Gene3D" id="2.40.320.10">
    <property type="entry name" value="Hypothetical Protein Pfu-838710-001"/>
    <property type="match status" value="1"/>
</dbReference>
<organism evidence="2 3">
    <name type="scientific">Candidatus Jorgensenbacteria bacterium GW2011_GWA1_48_11</name>
    <dbReference type="NCBI Taxonomy" id="1618660"/>
    <lineage>
        <taxon>Bacteria</taxon>
        <taxon>Candidatus Joergenseniibacteriota</taxon>
    </lineage>
</organism>
<dbReference type="InterPro" id="IPR008173">
    <property type="entry name" value="Adenylyl_cyclase_CyaB"/>
</dbReference>